<dbReference type="KEGG" id="amah:DLM_3581"/>
<reference evidence="4" key="3">
    <citation type="journal article" date="2017" name="Plant Physiol. Biochem.">
        <title>Differential oxidative and antioxidative response of duckweed Lemna minor toward plant growth promoting/inhibiting bacteria.</title>
        <authorList>
            <person name="Ishizawa H."/>
            <person name="Kuroda M."/>
            <person name="Morikawa M."/>
            <person name="Ike M."/>
        </authorList>
    </citation>
    <scope>NUCLEOTIDE SEQUENCE [LARGE SCALE GENOMIC DNA]</scope>
    <source>
        <strain evidence="4">H3</strain>
    </source>
</reference>
<dbReference type="InterPro" id="IPR058163">
    <property type="entry name" value="LysR-type_TF_proteobact-type"/>
</dbReference>
<dbReference type="PANTHER" id="PTHR30537">
    <property type="entry name" value="HTH-TYPE TRANSCRIPTIONAL REGULATOR"/>
    <property type="match status" value="1"/>
</dbReference>
<dbReference type="PANTHER" id="PTHR30537:SF26">
    <property type="entry name" value="GLYCINE CLEAVAGE SYSTEM TRANSCRIPTIONAL ACTIVATOR"/>
    <property type="match status" value="1"/>
</dbReference>
<reference evidence="3 4" key="2">
    <citation type="journal article" date="2017" name="Genome Announc.">
        <title>Draft genome sequence of Aquitalea magnusonii strain H3, a plant growth-promoting bacterium of duckweed Lemna minor.</title>
        <authorList>
            <person name="Ishizawa H."/>
            <person name="Kuroda M."/>
            <person name="Ike M."/>
        </authorList>
    </citation>
    <scope>NUCLEOTIDE SEQUENCE [LARGE SCALE GENOMIC DNA]</scope>
    <source>
        <strain evidence="3 4">H3</strain>
    </source>
</reference>
<evidence type="ECO:0000313" key="3">
    <source>
        <dbReference type="EMBL" id="BBF87167.1"/>
    </source>
</evidence>
<protein>
    <submittedName>
        <fullName evidence="3">Glycine cleavage system transcriptional activator GcvA</fullName>
    </submittedName>
</protein>
<dbReference type="GO" id="GO:0003700">
    <property type="term" value="F:DNA-binding transcription factor activity"/>
    <property type="evidence" value="ECO:0007669"/>
    <property type="project" value="TreeGrafter"/>
</dbReference>
<evidence type="ECO:0000256" key="1">
    <source>
        <dbReference type="ARBA" id="ARBA00009437"/>
    </source>
</evidence>
<dbReference type="Gene3D" id="3.40.190.10">
    <property type="entry name" value="Periplasmic binding protein-like II"/>
    <property type="match status" value="2"/>
</dbReference>
<dbReference type="InterPro" id="IPR005119">
    <property type="entry name" value="LysR_subst-bd"/>
</dbReference>
<comment type="similarity">
    <text evidence="1">Belongs to the LysR transcriptional regulatory family.</text>
</comment>
<dbReference type="AlphaFoldDB" id="A0A3G9GQE6"/>
<sequence length="144" mass="15985">MSVELQQAPDFQCKTLLHVRSAPPSAHYPTWRQWFGEAGIMHLEPEAGPVFSEAYMALQAAMAGQGLVLGQSILVDHDMAAGRLVRMLDTPVSLRMSYYLLYPQQSQGELAFELFRTWLLDEIRLPLYGSTVSAGGQNPVLPHA</sequence>
<dbReference type="Pfam" id="PF03466">
    <property type="entry name" value="LysR_substrate"/>
    <property type="match status" value="1"/>
</dbReference>
<organism evidence="3 4">
    <name type="scientific">Aquitalea magnusonii</name>
    <dbReference type="NCBI Taxonomy" id="332411"/>
    <lineage>
        <taxon>Bacteria</taxon>
        <taxon>Pseudomonadati</taxon>
        <taxon>Pseudomonadota</taxon>
        <taxon>Betaproteobacteria</taxon>
        <taxon>Neisseriales</taxon>
        <taxon>Chromobacteriaceae</taxon>
        <taxon>Aquitalea</taxon>
    </lineage>
</organism>
<reference evidence="4" key="1">
    <citation type="journal article" date="2017" name="Biotechnol. Biofuels">
        <title>Evaluation of environmental bacterial communities as a factor affecting the growth of duckweed Lemna minor.</title>
        <authorList>
            <person name="Ishizawa H."/>
            <person name="Kuroda M."/>
            <person name="Morikawa M."/>
            <person name="Ike M."/>
        </authorList>
    </citation>
    <scope>NUCLEOTIDE SEQUENCE [LARGE SCALE GENOMIC DNA]</scope>
    <source>
        <strain evidence="4">H3</strain>
    </source>
</reference>
<dbReference type="SUPFAM" id="SSF53850">
    <property type="entry name" value="Periplasmic binding protein-like II"/>
    <property type="match status" value="1"/>
</dbReference>
<dbReference type="GO" id="GO:0043565">
    <property type="term" value="F:sequence-specific DNA binding"/>
    <property type="evidence" value="ECO:0007669"/>
    <property type="project" value="TreeGrafter"/>
</dbReference>
<accession>A0A3G9GQE6</accession>
<keyword evidence="4" id="KW-1185">Reference proteome</keyword>
<evidence type="ECO:0000259" key="2">
    <source>
        <dbReference type="Pfam" id="PF03466"/>
    </source>
</evidence>
<name>A0A3G9GQE6_9NEIS</name>
<dbReference type="Proteomes" id="UP000198290">
    <property type="component" value="Chromosome"/>
</dbReference>
<evidence type="ECO:0000313" key="4">
    <source>
        <dbReference type="Proteomes" id="UP000198290"/>
    </source>
</evidence>
<dbReference type="EMBL" id="AP018823">
    <property type="protein sequence ID" value="BBF87167.1"/>
    <property type="molecule type" value="Genomic_DNA"/>
</dbReference>
<proteinExistence type="inferred from homology"/>
<feature type="domain" description="LysR substrate-binding" evidence="2">
    <location>
        <begin position="22"/>
        <end position="122"/>
    </location>
</feature>
<dbReference type="GO" id="GO:0006351">
    <property type="term" value="P:DNA-templated transcription"/>
    <property type="evidence" value="ECO:0007669"/>
    <property type="project" value="TreeGrafter"/>
</dbReference>
<gene>
    <name evidence="3" type="ORF">DLM_3581</name>
</gene>